<proteinExistence type="predicted"/>
<evidence type="ECO:0000313" key="2">
    <source>
        <dbReference type="Proteomes" id="UP000801492"/>
    </source>
</evidence>
<sequence length="75" mass="8446">MFASAANDYGATTSNMIKTSKSRRSIVESLMNPKKLSNPYVNYGIEKEPLAKIQFERMYSKEIDAIIQGKDAIIQ</sequence>
<reference evidence="1" key="1">
    <citation type="submission" date="2019-08" db="EMBL/GenBank/DDBJ databases">
        <title>The genome of the North American firefly Photinus pyralis.</title>
        <authorList>
            <consortium name="Photinus pyralis genome working group"/>
            <person name="Fallon T.R."/>
            <person name="Sander Lower S.E."/>
            <person name="Weng J.-K."/>
        </authorList>
    </citation>
    <scope>NUCLEOTIDE SEQUENCE</scope>
    <source>
        <strain evidence="1">TRF0915ILg1</strain>
        <tissue evidence="1">Whole body</tissue>
    </source>
</reference>
<name>A0A8K0G7Y2_IGNLU</name>
<dbReference type="AlphaFoldDB" id="A0A8K0G7Y2"/>
<comment type="caution">
    <text evidence="1">The sequence shown here is derived from an EMBL/GenBank/DDBJ whole genome shotgun (WGS) entry which is preliminary data.</text>
</comment>
<dbReference type="Proteomes" id="UP000801492">
    <property type="component" value="Unassembled WGS sequence"/>
</dbReference>
<gene>
    <name evidence="1" type="ORF">ILUMI_17410</name>
</gene>
<accession>A0A8K0G7Y2</accession>
<feature type="non-terminal residue" evidence="1">
    <location>
        <position position="75"/>
    </location>
</feature>
<protein>
    <submittedName>
        <fullName evidence="1">Uncharacterized protein</fullName>
    </submittedName>
</protein>
<keyword evidence="2" id="KW-1185">Reference proteome</keyword>
<organism evidence="1 2">
    <name type="scientific">Ignelater luminosus</name>
    <name type="common">Cucubano</name>
    <name type="synonym">Pyrophorus luminosus</name>
    <dbReference type="NCBI Taxonomy" id="2038154"/>
    <lineage>
        <taxon>Eukaryota</taxon>
        <taxon>Metazoa</taxon>
        <taxon>Ecdysozoa</taxon>
        <taxon>Arthropoda</taxon>
        <taxon>Hexapoda</taxon>
        <taxon>Insecta</taxon>
        <taxon>Pterygota</taxon>
        <taxon>Neoptera</taxon>
        <taxon>Endopterygota</taxon>
        <taxon>Coleoptera</taxon>
        <taxon>Polyphaga</taxon>
        <taxon>Elateriformia</taxon>
        <taxon>Elateroidea</taxon>
        <taxon>Elateridae</taxon>
        <taxon>Agrypninae</taxon>
        <taxon>Pyrophorini</taxon>
        <taxon>Ignelater</taxon>
    </lineage>
</organism>
<dbReference type="EMBL" id="VTPC01074018">
    <property type="protein sequence ID" value="KAF2888763.1"/>
    <property type="molecule type" value="Genomic_DNA"/>
</dbReference>
<evidence type="ECO:0000313" key="1">
    <source>
        <dbReference type="EMBL" id="KAF2888763.1"/>
    </source>
</evidence>